<dbReference type="Proteomes" id="UP001430953">
    <property type="component" value="Unassembled WGS sequence"/>
</dbReference>
<dbReference type="EMBL" id="JADYXP020000003">
    <property type="protein sequence ID" value="KAL0128505.1"/>
    <property type="molecule type" value="Genomic_DNA"/>
</dbReference>
<feature type="transmembrane region" description="Helical" evidence="1">
    <location>
        <begin position="96"/>
        <end position="116"/>
    </location>
</feature>
<proteinExistence type="predicted"/>
<evidence type="ECO:0008006" key="4">
    <source>
        <dbReference type="Google" id="ProtNLM"/>
    </source>
</evidence>
<keyword evidence="1" id="KW-1133">Transmembrane helix</keyword>
<comment type="caution">
    <text evidence="2">The sequence shown here is derived from an EMBL/GenBank/DDBJ whole genome shotgun (WGS) entry which is preliminary data.</text>
</comment>
<evidence type="ECO:0000256" key="1">
    <source>
        <dbReference type="SAM" id="Phobius"/>
    </source>
</evidence>
<organism evidence="2 3">
    <name type="scientific">Cardiocondyla obscurior</name>
    <dbReference type="NCBI Taxonomy" id="286306"/>
    <lineage>
        <taxon>Eukaryota</taxon>
        <taxon>Metazoa</taxon>
        <taxon>Ecdysozoa</taxon>
        <taxon>Arthropoda</taxon>
        <taxon>Hexapoda</taxon>
        <taxon>Insecta</taxon>
        <taxon>Pterygota</taxon>
        <taxon>Neoptera</taxon>
        <taxon>Endopterygota</taxon>
        <taxon>Hymenoptera</taxon>
        <taxon>Apocrita</taxon>
        <taxon>Aculeata</taxon>
        <taxon>Formicoidea</taxon>
        <taxon>Formicidae</taxon>
        <taxon>Myrmicinae</taxon>
        <taxon>Cardiocondyla</taxon>
    </lineage>
</organism>
<reference evidence="2 3" key="1">
    <citation type="submission" date="2023-03" db="EMBL/GenBank/DDBJ databases">
        <title>High recombination rates correlate with genetic variation in Cardiocondyla obscurior ants.</title>
        <authorList>
            <person name="Errbii M."/>
        </authorList>
    </citation>
    <scope>NUCLEOTIDE SEQUENCE [LARGE SCALE GENOMIC DNA]</scope>
    <source>
        <strain evidence="2">Alpha-2009</strain>
        <tissue evidence="2">Whole body</tissue>
    </source>
</reference>
<name>A0AAW2GNK9_9HYME</name>
<evidence type="ECO:0000313" key="3">
    <source>
        <dbReference type="Proteomes" id="UP001430953"/>
    </source>
</evidence>
<accession>A0AAW2GNK9</accession>
<feature type="transmembrane region" description="Helical" evidence="1">
    <location>
        <begin position="6"/>
        <end position="25"/>
    </location>
</feature>
<protein>
    <recommendedName>
        <fullName evidence="4">NADH dehydrogenase subunit 2</fullName>
    </recommendedName>
</protein>
<feature type="transmembrane region" description="Helical" evidence="1">
    <location>
        <begin position="37"/>
        <end position="60"/>
    </location>
</feature>
<keyword evidence="1" id="KW-0472">Membrane</keyword>
<keyword evidence="1" id="KW-0812">Transmembrane</keyword>
<keyword evidence="3" id="KW-1185">Reference proteome</keyword>
<dbReference type="AlphaFoldDB" id="A0AAW2GNK9"/>
<evidence type="ECO:0000313" key="2">
    <source>
        <dbReference type="EMBL" id="KAL0128505.1"/>
    </source>
</evidence>
<sequence>MFLPLVTFCLSTSIVSLFFFLYLYILSFCTPLSWISLYLLSIFFFQYTLPIFLACFLYYLHFLSSTSHYLYTLSPHLTLLISCSKSANNTLHNLGFNGYFCLILLFIRNSLLISLLTPIF</sequence>
<gene>
    <name evidence="2" type="ORF">PUN28_003674</name>
</gene>